<keyword evidence="1" id="KW-1133">Transmembrane helix</keyword>
<dbReference type="EMBL" id="BAABJZ010000016">
    <property type="protein sequence ID" value="GAA4879590.1"/>
    <property type="molecule type" value="Genomic_DNA"/>
</dbReference>
<protein>
    <submittedName>
        <fullName evidence="2">Uncharacterized protein</fullName>
    </submittedName>
</protein>
<sequence length="84" mass="9360">MWILWAIVFGILFGGITSVLLSIYRTGWMGLSKTLGRYRAIFITRTYYQPEASELASQKVPYAPGLALGWLVLLNWPGQLPGLG</sequence>
<proteinExistence type="predicted"/>
<keyword evidence="1" id="KW-0472">Membrane</keyword>
<organism evidence="2 3">
    <name type="scientific">Ferrimonas pelagia</name>
    <dbReference type="NCBI Taxonomy" id="1177826"/>
    <lineage>
        <taxon>Bacteria</taxon>
        <taxon>Pseudomonadati</taxon>
        <taxon>Pseudomonadota</taxon>
        <taxon>Gammaproteobacteria</taxon>
        <taxon>Alteromonadales</taxon>
        <taxon>Ferrimonadaceae</taxon>
        <taxon>Ferrimonas</taxon>
    </lineage>
</organism>
<reference evidence="3" key="1">
    <citation type="journal article" date="2019" name="Int. J. Syst. Evol. Microbiol.">
        <title>The Global Catalogue of Microorganisms (GCM) 10K type strain sequencing project: providing services to taxonomists for standard genome sequencing and annotation.</title>
        <authorList>
            <consortium name="The Broad Institute Genomics Platform"/>
            <consortium name="The Broad Institute Genome Sequencing Center for Infectious Disease"/>
            <person name="Wu L."/>
            <person name="Ma J."/>
        </authorList>
    </citation>
    <scope>NUCLEOTIDE SEQUENCE [LARGE SCALE GENOMIC DNA]</scope>
    <source>
        <strain evidence="3">JCM 18401</strain>
    </source>
</reference>
<accession>A0ABP9EL00</accession>
<name>A0ABP9EL00_9GAMM</name>
<keyword evidence="1" id="KW-0812">Transmembrane</keyword>
<comment type="caution">
    <text evidence="2">The sequence shown here is derived from an EMBL/GenBank/DDBJ whole genome shotgun (WGS) entry which is preliminary data.</text>
</comment>
<evidence type="ECO:0000313" key="2">
    <source>
        <dbReference type="EMBL" id="GAA4879590.1"/>
    </source>
</evidence>
<evidence type="ECO:0000313" key="3">
    <source>
        <dbReference type="Proteomes" id="UP001499988"/>
    </source>
</evidence>
<evidence type="ECO:0000256" key="1">
    <source>
        <dbReference type="SAM" id="Phobius"/>
    </source>
</evidence>
<gene>
    <name evidence="2" type="ORF">GCM10023333_11980</name>
</gene>
<dbReference type="Proteomes" id="UP001499988">
    <property type="component" value="Unassembled WGS sequence"/>
</dbReference>
<keyword evidence="3" id="KW-1185">Reference proteome</keyword>
<feature type="transmembrane region" description="Helical" evidence="1">
    <location>
        <begin position="6"/>
        <end position="24"/>
    </location>
</feature>